<dbReference type="HOGENOM" id="CLU_1404926_0_0_1"/>
<dbReference type="Proteomes" id="UP000011087">
    <property type="component" value="Unassembled WGS sequence"/>
</dbReference>
<keyword evidence="4" id="KW-1185">Reference proteome</keyword>
<dbReference type="AlphaFoldDB" id="L1INK4"/>
<evidence type="ECO:0000313" key="3">
    <source>
        <dbReference type="EnsemblProtists" id="EKX37474"/>
    </source>
</evidence>
<evidence type="ECO:0000256" key="1">
    <source>
        <dbReference type="SAM" id="MobiDB-lite"/>
    </source>
</evidence>
<reference evidence="3" key="3">
    <citation type="submission" date="2015-06" db="UniProtKB">
        <authorList>
            <consortium name="EnsemblProtists"/>
        </authorList>
    </citation>
    <scope>IDENTIFICATION</scope>
</reference>
<organism evidence="2">
    <name type="scientific">Guillardia theta (strain CCMP2712)</name>
    <name type="common">Cryptophyte</name>
    <dbReference type="NCBI Taxonomy" id="905079"/>
    <lineage>
        <taxon>Eukaryota</taxon>
        <taxon>Cryptophyceae</taxon>
        <taxon>Pyrenomonadales</taxon>
        <taxon>Geminigeraceae</taxon>
        <taxon>Guillardia</taxon>
    </lineage>
</organism>
<dbReference type="RefSeq" id="XP_005824454.1">
    <property type="nucleotide sequence ID" value="XM_005824397.1"/>
</dbReference>
<accession>L1INK4</accession>
<dbReference type="EMBL" id="JH993058">
    <property type="protein sequence ID" value="EKX37474.1"/>
    <property type="molecule type" value="Genomic_DNA"/>
</dbReference>
<sequence>MGLQTMDECGQRSLVRLRGGRKEREGKDIEFVTGDGRTIDVKQDGEVSVRGSRDGRDARAWTNFPKEKSERRIQGEIRRERNRLLSEKMLQEAISTVPAKDKFVYEDPNWKINRVRMEYAVPRETVDEKYERVKKYKAIATVEKDFLIVSISSSFYSSSSTTEAEEKEELGEGQNQEGGERRRWTQSGSALDAA</sequence>
<gene>
    <name evidence="2" type="ORF">GUITHDRAFT_116285</name>
</gene>
<evidence type="ECO:0000313" key="4">
    <source>
        <dbReference type="Proteomes" id="UP000011087"/>
    </source>
</evidence>
<protein>
    <submittedName>
        <fullName evidence="2 3">Uncharacterized protein</fullName>
    </submittedName>
</protein>
<dbReference type="KEGG" id="gtt:GUITHDRAFT_116285"/>
<reference evidence="2 4" key="1">
    <citation type="journal article" date="2012" name="Nature">
        <title>Algal genomes reveal evolutionary mosaicism and the fate of nucleomorphs.</title>
        <authorList>
            <consortium name="DOE Joint Genome Institute"/>
            <person name="Curtis B.A."/>
            <person name="Tanifuji G."/>
            <person name="Burki F."/>
            <person name="Gruber A."/>
            <person name="Irimia M."/>
            <person name="Maruyama S."/>
            <person name="Arias M.C."/>
            <person name="Ball S.G."/>
            <person name="Gile G.H."/>
            <person name="Hirakawa Y."/>
            <person name="Hopkins J.F."/>
            <person name="Kuo A."/>
            <person name="Rensing S.A."/>
            <person name="Schmutz J."/>
            <person name="Symeonidi A."/>
            <person name="Elias M."/>
            <person name="Eveleigh R.J."/>
            <person name="Herman E.K."/>
            <person name="Klute M.J."/>
            <person name="Nakayama T."/>
            <person name="Obornik M."/>
            <person name="Reyes-Prieto A."/>
            <person name="Armbrust E.V."/>
            <person name="Aves S.J."/>
            <person name="Beiko R.G."/>
            <person name="Coutinho P."/>
            <person name="Dacks J.B."/>
            <person name="Durnford D.G."/>
            <person name="Fast N.M."/>
            <person name="Green B.R."/>
            <person name="Grisdale C.J."/>
            <person name="Hempel F."/>
            <person name="Henrissat B."/>
            <person name="Hoppner M.P."/>
            <person name="Ishida K."/>
            <person name="Kim E."/>
            <person name="Koreny L."/>
            <person name="Kroth P.G."/>
            <person name="Liu Y."/>
            <person name="Malik S.B."/>
            <person name="Maier U.G."/>
            <person name="McRose D."/>
            <person name="Mock T."/>
            <person name="Neilson J.A."/>
            <person name="Onodera N.T."/>
            <person name="Poole A.M."/>
            <person name="Pritham E.J."/>
            <person name="Richards T.A."/>
            <person name="Rocap G."/>
            <person name="Roy S.W."/>
            <person name="Sarai C."/>
            <person name="Schaack S."/>
            <person name="Shirato S."/>
            <person name="Slamovits C.H."/>
            <person name="Spencer D.F."/>
            <person name="Suzuki S."/>
            <person name="Worden A.Z."/>
            <person name="Zauner S."/>
            <person name="Barry K."/>
            <person name="Bell C."/>
            <person name="Bharti A.K."/>
            <person name="Crow J.A."/>
            <person name="Grimwood J."/>
            <person name="Kramer R."/>
            <person name="Lindquist E."/>
            <person name="Lucas S."/>
            <person name="Salamov A."/>
            <person name="McFadden G.I."/>
            <person name="Lane C.E."/>
            <person name="Keeling P.J."/>
            <person name="Gray M.W."/>
            <person name="Grigoriev I.V."/>
            <person name="Archibald J.M."/>
        </authorList>
    </citation>
    <scope>NUCLEOTIDE SEQUENCE</scope>
    <source>
        <strain evidence="2 4">CCMP2712</strain>
    </source>
</reference>
<dbReference type="EnsemblProtists" id="EKX37474">
    <property type="protein sequence ID" value="EKX37474"/>
    <property type="gene ID" value="GUITHDRAFT_116285"/>
</dbReference>
<reference evidence="4" key="2">
    <citation type="submission" date="2012-11" db="EMBL/GenBank/DDBJ databases">
        <authorList>
            <person name="Kuo A."/>
            <person name="Curtis B.A."/>
            <person name="Tanifuji G."/>
            <person name="Burki F."/>
            <person name="Gruber A."/>
            <person name="Irimia M."/>
            <person name="Maruyama S."/>
            <person name="Arias M.C."/>
            <person name="Ball S.G."/>
            <person name="Gile G.H."/>
            <person name="Hirakawa Y."/>
            <person name="Hopkins J.F."/>
            <person name="Rensing S.A."/>
            <person name="Schmutz J."/>
            <person name="Symeonidi A."/>
            <person name="Elias M."/>
            <person name="Eveleigh R.J."/>
            <person name="Herman E.K."/>
            <person name="Klute M.J."/>
            <person name="Nakayama T."/>
            <person name="Obornik M."/>
            <person name="Reyes-Prieto A."/>
            <person name="Armbrust E.V."/>
            <person name="Aves S.J."/>
            <person name="Beiko R.G."/>
            <person name="Coutinho P."/>
            <person name="Dacks J.B."/>
            <person name="Durnford D.G."/>
            <person name="Fast N.M."/>
            <person name="Green B.R."/>
            <person name="Grisdale C."/>
            <person name="Hempe F."/>
            <person name="Henrissat B."/>
            <person name="Hoppner M.P."/>
            <person name="Ishida K.-I."/>
            <person name="Kim E."/>
            <person name="Koreny L."/>
            <person name="Kroth P.G."/>
            <person name="Liu Y."/>
            <person name="Malik S.-B."/>
            <person name="Maier U.G."/>
            <person name="McRose D."/>
            <person name="Mock T."/>
            <person name="Neilson J.A."/>
            <person name="Onodera N.T."/>
            <person name="Poole A.M."/>
            <person name="Pritham E.J."/>
            <person name="Richards T.A."/>
            <person name="Rocap G."/>
            <person name="Roy S.W."/>
            <person name="Sarai C."/>
            <person name="Schaack S."/>
            <person name="Shirato S."/>
            <person name="Slamovits C.H."/>
            <person name="Spencer D.F."/>
            <person name="Suzuki S."/>
            <person name="Worden A.Z."/>
            <person name="Zauner S."/>
            <person name="Barry K."/>
            <person name="Bell C."/>
            <person name="Bharti A.K."/>
            <person name="Crow J.A."/>
            <person name="Grimwood J."/>
            <person name="Kramer R."/>
            <person name="Lindquist E."/>
            <person name="Lucas S."/>
            <person name="Salamov A."/>
            <person name="McFadden G.I."/>
            <person name="Lane C.E."/>
            <person name="Keeling P.J."/>
            <person name="Gray M.W."/>
            <person name="Grigoriev I.V."/>
            <person name="Archibald J.M."/>
        </authorList>
    </citation>
    <scope>NUCLEOTIDE SEQUENCE</scope>
    <source>
        <strain evidence="4">CCMP2712</strain>
    </source>
</reference>
<feature type="compositionally biased region" description="Polar residues" evidence="1">
    <location>
        <begin position="185"/>
        <end position="194"/>
    </location>
</feature>
<proteinExistence type="predicted"/>
<dbReference type="PaxDb" id="55529-EKX37474"/>
<name>L1INK4_GUITC</name>
<evidence type="ECO:0000313" key="2">
    <source>
        <dbReference type="EMBL" id="EKX37474.1"/>
    </source>
</evidence>
<feature type="region of interest" description="Disordered" evidence="1">
    <location>
        <begin position="155"/>
        <end position="194"/>
    </location>
</feature>
<dbReference type="GeneID" id="17294218"/>